<proteinExistence type="inferred from homology"/>
<evidence type="ECO:0000256" key="7">
    <source>
        <dbReference type="HAMAP-Rule" id="MF_01201"/>
    </source>
</evidence>
<evidence type="ECO:0000256" key="3">
    <source>
        <dbReference type="ARBA" id="ARBA00007880"/>
    </source>
</evidence>
<keyword evidence="5 7" id="KW-0663">Pyridoxal phosphate</keyword>
<protein>
    <recommendedName>
        <fullName evidence="4 7">Alanine racemase</fullName>
        <ecNumber evidence="4 7">5.1.1.1</ecNumber>
    </recommendedName>
</protein>
<dbReference type="Pfam" id="PF00842">
    <property type="entry name" value="Ala_racemase_C"/>
    <property type="match status" value="1"/>
</dbReference>
<dbReference type="InterPro" id="IPR020622">
    <property type="entry name" value="Ala_racemase_pyridoxalP-BS"/>
</dbReference>
<keyword evidence="6 7" id="KW-0413">Isomerase</keyword>
<dbReference type="NCBIfam" id="TIGR00492">
    <property type="entry name" value="alr"/>
    <property type="match status" value="1"/>
</dbReference>
<feature type="domain" description="Alanine racemase C-terminal" evidence="10">
    <location>
        <begin position="224"/>
        <end position="347"/>
    </location>
</feature>
<dbReference type="InterPro" id="IPR000821">
    <property type="entry name" value="Ala_racemase"/>
</dbReference>
<dbReference type="PANTHER" id="PTHR30511:SF0">
    <property type="entry name" value="ALANINE RACEMASE, CATABOLIC-RELATED"/>
    <property type="match status" value="1"/>
</dbReference>
<dbReference type="AlphaFoldDB" id="A0A2W5NLH0"/>
<dbReference type="Pfam" id="PF01168">
    <property type="entry name" value="Ala_racemase_N"/>
    <property type="match status" value="1"/>
</dbReference>
<feature type="active site" description="Proton acceptor; specific for D-alanine" evidence="7">
    <location>
        <position position="35"/>
    </location>
</feature>
<comment type="cofactor">
    <cofactor evidence="2 7 8">
        <name>pyridoxal 5'-phosphate</name>
        <dbReference type="ChEBI" id="CHEBI:597326"/>
    </cofactor>
</comment>
<comment type="similarity">
    <text evidence="3 7">Belongs to the alanine racemase family.</text>
</comment>
<dbReference type="InterPro" id="IPR011079">
    <property type="entry name" value="Ala_racemase_C"/>
</dbReference>
<evidence type="ECO:0000313" key="11">
    <source>
        <dbReference type="EMBL" id="PZQ51665.1"/>
    </source>
</evidence>
<dbReference type="SUPFAM" id="SSF50621">
    <property type="entry name" value="Alanine racemase C-terminal domain-like"/>
    <property type="match status" value="1"/>
</dbReference>
<dbReference type="InterPro" id="IPR029066">
    <property type="entry name" value="PLP-binding_barrel"/>
</dbReference>
<feature type="modified residue" description="N6-(pyridoxal phosphate)lysine" evidence="7 8">
    <location>
        <position position="35"/>
    </location>
</feature>
<comment type="function">
    <text evidence="7">Catalyzes the interconversion of L-alanine and D-alanine. May also act on other amino acids.</text>
</comment>
<dbReference type="UniPathway" id="UPA00042">
    <property type="reaction ID" value="UER00497"/>
</dbReference>
<dbReference type="Proteomes" id="UP000249185">
    <property type="component" value="Unassembled WGS sequence"/>
</dbReference>
<evidence type="ECO:0000256" key="5">
    <source>
        <dbReference type="ARBA" id="ARBA00022898"/>
    </source>
</evidence>
<evidence type="ECO:0000256" key="8">
    <source>
        <dbReference type="PIRSR" id="PIRSR600821-50"/>
    </source>
</evidence>
<organism evidence="11 12">
    <name type="scientific">Rhodovulum sulfidophilum</name>
    <name type="common">Rhodobacter sulfidophilus</name>
    <dbReference type="NCBI Taxonomy" id="35806"/>
    <lineage>
        <taxon>Bacteria</taxon>
        <taxon>Pseudomonadati</taxon>
        <taxon>Pseudomonadota</taxon>
        <taxon>Alphaproteobacteria</taxon>
        <taxon>Rhodobacterales</taxon>
        <taxon>Paracoccaceae</taxon>
        <taxon>Rhodovulum</taxon>
    </lineage>
</organism>
<dbReference type="GO" id="GO:0005829">
    <property type="term" value="C:cytosol"/>
    <property type="evidence" value="ECO:0007669"/>
    <property type="project" value="TreeGrafter"/>
</dbReference>
<dbReference type="SMART" id="SM01005">
    <property type="entry name" value="Ala_racemase_C"/>
    <property type="match status" value="1"/>
</dbReference>
<dbReference type="Gene3D" id="3.20.20.10">
    <property type="entry name" value="Alanine racemase"/>
    <property type="match status" value="1"/>
</dbReference>
<comment type="caution">
    <text evidence="11">The sequence shown here is derived from an EMBL/GenBank/DDBJ whole genome shotgun (WGS) entry which is preliminary data.</text>
</comment>
<evidence type="ECO:0000256" key="4">
    <source>
        <dbReference type="ARBA" id="ARBA00013089"/>
    </source>
</evidence>
<gene>
    <name evidence="11" type="primary">alr</name>
    <name evidence="11" type="ORF">DI556_05795</name>
</gene>
<dbReference type="PROSITE" id="PS00395">
    <property type="entry name" value="ALANINE_RACEMASE"/>
    <property type="match status" value="1"/>
</dbReference>
<dbReference type="HAMAP" id="MF_01201">
    <property type="entry name" value="Ala_racemase"/>
    <property type="match status" value="1"/>
</dbReference>
<dbReference type="Gene3D" id="2.40.37.10">
    <property type="entry name" value="Lyase, Ornithine Decarboxylase, Chain A, domain 1"/>
    <property type="match status" value="1"/>
</dbReference>
<evidence type="ECO:0000313" key="12">
    <source>
        <dbReference type="Proteomes" id="UP000249185"/>
    </source>
</evidence>
<sequence>MARARLTINLDAIASNWRALAAIAGPRVETGAVLKADAYGLGAAEVGPALRAAGARSFFVALAEEGAALRAAIGPGPSIRVLGGFMPGDAALCRDAALTPCLNSPEQLAEFEATLAGAPCAVQIDSGMQRLGFATEDLSACAGRIRALRPDLVMSHLACADVPAHPRNTIQLDRFIERSALLPNVPRSLSATPGTLLGPGYHFDLVRPGIGLFGGLPFAAALPVVTLALPVIQVRAVAPGEPVGYGAAWTAERPSVVATVSAGYADGLIRAIGQGPVSLYAGETACPLIGRVSMDLLTVDVTELATVPAELEILNARQGIDDLARAAGTIGYEILTSLGDRYERVYKGAAPRLDPA</sequence>
<dbReference type="PANTHER" id="PTHR30511">
    <property type="entry name" value="ALANINE RACEMASE"/>
    <property type="match status" value="1"/>
</dbReference>
<dbReference type="InterPro" id="IPR009006">
    <property type="entry name" value="Ala_racemase/Decarboxylase_C"/>
</dbReference>
<dbReference type="EC" id="5.1.1.1" evidence="4 7"/>
<dbReference type="InterPro" id="IPR001608">
    <property type="entry name" value="Ala_racemase_N"/>
</dbReference>
<accession>A0A2W5NLH0</accession>
<evidence type="ECO:0000256" key="1">
    <source>
        <dbReference type="ARBA" id="ARBA00000316"/>
    </source>
</evidence>
<dbReference type="PRINTS" id="PR00992">
    <property type="entry name" value="ALARACEMASE"/>
</dbReference>
<dbReference type="CDD" id="cd00430">
    <property type="entry name" value="PLPDE_III_AR"/>
    <property type="match status" value="1"/>
</dbReference>
<dbReference type="SUPFAM" id="SSF51419">
    <property type="entry name" value="PLP-binding barrel"/>
    <property type="match status" value="1"/>
</dbReference>
<dbReference type="GO" id="GO:0030170">
    <property type="term" value="F:pyridoxal phosphate binding"/>
    <property type="evidence" value="ECO:0007669"/>
    <property type="project" value="UniProtKB-UniRule"/>
</dbReference>
<dbReference type="GO" id="GO:0030632">
    <property type="term" value="P:D-alanine biosynthetic process"/>
    <property type="evidence" value="ECO:0007669"/>
    <property type="project" value="UniProtKB-UniRule"/>
</dbReference>
<dbReference type="EMBL" id="QFPW01000002">
    <property type="protein sequence ID" value="PZQ51665.1"/>
    <property type="molecule type" value="Genomic_DNA"/>
</dbReference>
<reference evidence="11 12" key="1">
    <citation type="submission" date="2017-08" db="EMBL/GenBank/DDBJ databases">
        <title>Infants hospitalized years apart are colonized by the same room-sourced microbial strains.</title>
        <authorList>
            <person name="Brooks B."/>
            <person name="Olm M.R."/>
            <person name="Firek B.A."/>
            <person name="Baker R."/>
            <person name="Thomas B.C."/>
            <person name="Morowitz M.J."/>
            <person name="Banfield J.F."/>
        </authorList>
    </citation>
    <scope>NUCLEOTIDE SEQUENCE [LARGE SCALE GENOMIC DNA]</scope>
    <source>
        <strain evidence="11">S2_005_002_R2_34</strain>
    </source>
</reference>
<evidence type="ECO:0000259" key="10">
    <source>
        <dbReference type="SMART" id="SM01005"/>
    </source>
</evidence>
<evidence type="ECO:0000256" key="6">
    <source>
        <dbReference type="ARBA" id="ARBA00023235"/>
    </source>
</evidence>
<dbReference type="GO" id="GO:0008784">
    <property type="term" value="F:alanine racemase activity"/>
    <property type="evidence" value="ECO:0007669"/>
    <property type="project" value="UniProtKB-UniRule"/>
</dbReference>
<comment type="pathway">
    <text evidence="7">Amino-acid biosynthesis; D-alanine biosynthesis; D-alanine from L-alanine: step 1/1.</text>
</comment>
<evidence type="ECO:0000256" key="2">
    <source>
        <dbReference type="ARBA" id="ARBA00001933"/>
    </source>
</evidence>
<name>A0A2W5NLH0_RHOSU</name>
<evidence type="ECO:0000256" key="9">
    <source>
        <dbReference type="PIRSR" id="PIRSR600821-52"/>
    </source>
</evidence>
<feature type="binding site" evidence="7 9">
    <location>
        <position position="130"/>
    </location>
    <ligand>
        <name>substrate</name>
    </ligand>
</feature>
<comment type="catalytic activity">
    <reaction evidence="1 7">
        <text>L-alanine = D-alanine</text>
        <dbReference type="Rhea" id="RHEA:20249"/>
        <dbReference type="ChEBI" id="CHEBI:57416"/>
        <dbReference type="ChEBI" id="CHEBI:57972"/>
        <dbReference type="EC" id="5.1.1.1"/>
    </reaction>
</comment>
<feature type="binding site" evidence="7 9">
    <location>
        <position position="294"/>
    </location>
    <ligand>
        <name>substrate</name>
    </ligand>
</feature>
<feature type="active site" description="Proton acceptor; specific for L-alanine" evidence="7">
    <location>
        <position position="245"/>
    </location>
</feature>